<proteinExistence type="predicted"/>
<evidence type="ECO:0000313" key="2">
    <source>
        <dbReference type="Proteomes" id="UP001060325"/>
    </source>
</evidence>
<protein>
    <submittedName>
        <fullName evidence="1">Uncharacterized protein</fullName>
    </submittedName>
</protein>
<organism evidence="1 2">
    <name type="scientific">Exiguobacterium aurantiacum</name>
    <dbReference type="NCBI Taxonomy" id="33987"/>
    <lineage>
        <taxon>Bacteria</taxon>
        <taxon>Bacillati</taxon>
        <taxon>Bacillota</taxon>
        <taxon>Bacilli</taxon>
        <taxon>Bacillales</taxon>
        <taxon>Bacillales Family XII. Incertae Sedis</taxon>
        <taxon>Exiguobacterium</taxon>
    </lineage>
</organism>
<gene>
    <name evidence="1" type="ORF">NMQ00_04410</name>
</gene>
<evidence type="ECO:0000313" key="1">
    <source>
        <dbReference type="EMBL" id="UTT43751.1"/>
    </source>
</evidence>
<dbReference type="EMBL" id="CP101462">
    <property type="protein sequence ID" value="UTT43751.1"/>
    <property type="molecule type" value="Genomic_DNA"/>
</dbReference>
<reference evidence="1" key="1">
    <citation type="submission" date="2022-07" db="EMBL/GenBank/DDBJ databases">
        <title>Complete genome of CX2.</title>
        <authorList>
            <person name="Cao G."/>
        </authorList>
    </citation>
    <scope>NUCLEOTIDE SEQUENCE</scope>
    <source>
        <strain evidence="1">CX2</strain>
    </source>
</reference>
<keyword evidence="2" id="KW-1185">Reference proteome</keyword>
<accession>A0ABY5FQ88</accession>
<name>A0ABY5FQ88_9BACL</name>
<dbReference type="RefSeq" id="WP_255178108.1">
    <property type="nucleotide sequence ID" value="NZ_CP101462.1"/>
</dbReference>
<dbReference type="Proteomes" id="UP001060325">
    <property type="component" value="Chromosome"/>
</dbReference>
<sequence>MKKMKVSELRAELKQFDQNELIELIVGLYKQHADVKTTLNRYFSEGFEAEEMLRLIKEIVRLGDKGTNRFLMNFNMLREGAAIVKEAERFTDPVLTERVRIFYLTYFGGYVAEVGQLLETQAPRELEVFFTQFEKIMRCVQENPGLLLPLEGEVGEMLEEFPIERKKETIAFWNRQKELAKQQY</sequence>